<accession>A0ABS5L1E1</accession>
<keyword evidence="5" id="KW-0547">Nucleotide-binding</keyword>
<evidence type="ECO:0000256" key="6">
    <source>
        <dbReference type="ARBA" id="ARBA00022777"/>
    </source>
</evidence>
<dbReference type="EMBL" id="JAAFYZ010000170">
    <property type="protein sequence ID" value="MBS2552079.1"/>
    <property type="molecule type" value="Genomic_DNA"/>
</dbReference>
<dbReference type="SUPFAM" id="SSF55874">
    <property type="entry name" value="ATPase domain of HSP90 chaperone/DNA topoisomerase II/histidine kinase"/>
    <property type="match status" value="1"/>
</dbReference>
<evidence type="ECO:0000256" key="5">
    <source>
        <dbReference type="ARBA" id="ARBA00022741"/>
    </source>
</evidence>
<organism evidence="13 14">
    <name type="scientific">Catenulispora pinistramenti</name>
    <dbReference type="NCBI Taxonomy" id="2705254"/>
    <lineage>
        <taxon>Bacteria</taxon>
        <taxon>Bacillati</taxon>
        <taxon>Actinomycetota</taxon>
        <taxon>Actinomycetes</taxon>
        <taxon>Catenulisporales</taxon>
        <taxon>Catenulisporaceae</taxon>
        <taxon>Catenulispora</taxon>
    </lineage>
</organism>
<comment type="caution">
    <text evidence="13">The sequence shown here is derived from an EMBL/GenBank/DDBJ whole genome shotgun (WGS) entry which is preliminary data.</text>
</comment>
<reference evidence="13 14" key="1">
    <citation type="submission" date="2020-02" db="EMBL/GenBank/DDBJ databases">
        <title>Acidophilic actinobacteria isolated from forest soil.</title>
        <authorList>
            <person name="Golinska P."/>
        </authorList>
    </citation>
    <scope>NUCLEOTIDE SEQUENCE [LARGE SCALE GENOMIC DNA]</scope>
    <source>
        <strain evidence="13 14">NL8</strain>
    </source>
</reference>
<dbReference type="Gene3D" id="1.20.5.1930">
    <property type="match status" value="1"/>
</dbReference>
<dbReference type="CDD" id="cd16917">
    <property type="entry name" value="HATPase_UhpB-NarQ-NarX-like"/>
    <property type="match status" value="1"/>
</dbReference>
<evidence type="ECO:0000256" key="2">
    <source>
        <dbReference type="ARBA" id="ARBA00012438"/>
    </source>
</evidence>
<dbReference type="RefSeq" id="WP_212017322.1">
    <property type="nucleotide sequence ID" value="NZ_JAAFYZ010000170.1"/>
</dbReference>
<evidence type="ECO:0000256" key="4">
    <source>
        <dbReference type="ARBA" id="ARBA00022679"/>
    </source>
</evidence>
<evidence type="ECO:0000256" key="3">
    <source>
        <dbReference type="ARBA" id="ARBA00022553"/>
    </source>
</evidence>
<dbReference type="InterPro" id="IPR050482">
    <property type="entry name" value="Sensor_HK_TwoCompSys"/>
</dbReference>
<evidence type="ECO:0000313" key="14">
    <source>
        <dbReference type="Proteomes" id="UP000730482"/>
    </source>
</evidence>
<evidence type="ECO:0000256" key="8">
    <source>
        <dbReference type="ARBA" id="ARBA00023012"/>
    </source>
</evidence>
<dbReference type="InterPro" id="IPR055558">
    <property type="entry name" value="DUF7134"/>
</dbReference>
<gene>
    <name evidence="13" type="ORF">KGQ19_34975</name>
</gene>
<proteinExistence type="predicted"/>
<evidence type="ECO:0000259" key="12">
    <source>
        <dbReference type="Pfam" id="PF23539"/>
    </source>
</evidence>
<dbReference type="Pfam" id="PF02518">
    <property type="entry name" value="HATPase_c"/>
    <property type="match status" value="1"/>
</dbReference>
<dbReference type="PANTHER" id="PTHR24421">
    <property type="entry name" value="NITRATE/NITRITE SENSOR PROTEIN NARX-RELATED"/>
    <property type="match status" value="1"/>
</dbReference>
<feature type="transmembrane region" description="Helical" evidence="9">
    <location>
        <begin position="107"/>
        <end position="126"/>
    </location>
</feature>
<protein>
    <recommendedName>
        <fullName evidence="2">histidine kinase</fullName>
        <ecNumber evidence="2">2.7.13.3</ecNumber>
    </recommendedName>
</protein>
<feature type="domain" description="Histidine kinase/HSP90-like ATPase" evidence="10">
    <location>
        <begin position="293"/>
        <end position="396"/>
    </location>
</feature>
<evidence type="ECO:0000259" key="10">
    <source>
        <dbReference type="Pfam" id="PF02518"/>
    </source>
</evidence>
<evidence type="ECO:0000256" key="7">
    <source>
        <dbReference type="ARBA" id="ARBA00022840"/>
    </source>
</evidence>
<dbReference type="EC" id="2.7.13.3" evidence="2"/>
<keyword evidence="9" id="KW-0812">Transmembrane</keyword>
<evidence type="ECO:0000256" key="9">
    <source>
        <dbReference type="SAM" id="Phobius"/>
    </source>
</evidence>
<keyword evidence="8" id="KW-0902">Two-component regulatory system</keyword>
<keyword evidence="4" id="KW-0808">Transferase</keyword>
<keyword evidence="9" id="KW-0472">Membrane</keyword>
<sequence>MSWLRGLTARYPSAADGVFALAIALLGLPSVVGPHPTQVGVSSWHLGLFQLALSAPLIWRRRAPLGVLAAVATMVTVQWMLPGGWLQGDVALPIALYGVAVARPRTELRVACGIAAAVSLLVAIRWKGSDWPAALVVLGAVHAGAVALGFAVRYRRDHLSMLLERAARLRVERDQGVRLATAAERSRIAREMHDIIAHNLSVMIGLADGARYAVAKSPDRAEEAMEKVSVTGRQALGELRQLLGLLRADGPEEELGPQPGLDDLEALIERVRDAGLPVSVRTDGAPRDLPAGVQLAAYRIVQEALTNSIKYAGPGATATVLLHYAPDSLGIDVTDTGRGGGSHTGLGSGSHTGLGGGSRAGLGGGIPGMAQRAAIYDGTIDAGPGTGGGWRVHTRLYPRSTVSSESTESSEPAMLMSE</sequence>
<keyword evidence="14" id="KW-1185">Reference proteome</keyword>
<evidence type="ECO:0000313" key="13">
    <source>
        <dbReference type="EMBL" id="MBS2552079.1"/>
    </source>
</evidence>
<keyword evidence="3" id="KW-0597">Phosphoprotein</keyword>
<feature type="domain" description="Signal transduction histidine kinase subgroup 3 dimerisation and phosphoacceptor" evidence="11">
    <location>
        <begin position="184"/>
        <end position="249"/>
    </location>
</feature>
<feature type="transmembrane region" description="Helical" evidence="9">
    <location>
        <begin position="132"/>
        <end position="152"/>
    </location>
</feature>
<dbReference type="InterPro" id="IPR036890">
    <property type="entry name" value="HATPase_C_sf"/>
</dbReference>
<feature type="transmembrane region" description="Helical" evidence="9">
    <location>
        <begin position="39"/>
        <end position="59"/>
    </location>
</feature>
<keyword evidence="9" id="KW-1133">Transmembrane helix</keyword>
<comment type="catalytic activity">
    <reaction evidence="1">
        <text>ATP + protein L-histidine = ADP + protein N-phospho-L-histidine.</text>
        <dbReference type="EC" id="2.7.13.3"/>
    </reaction>
</comment>
<feature type="transmembrane region" description="Helical" evidence="9">
    <location>
        <begin position="65"/>
        <end position="86"/>
    </location>
</feature>
<keyword evidence="6" id="KW-0418">Kinase</keyword>
<evidence type="ECO:0000256" key="1">
    <source>
        <dbReference type="ARBA" id="ARBA00000085"/>
    </source>
</evidence>
<dbReference type="InterPro" id="IPR003594">
    <property type="entry name" value="HATPase_dom"/>
</dbReference>
<feature type="transmembrane region" description="Helical" evidence="9">
    <location>
        <begin position="12"/>
        <end position="32"/>
    </location>
</feature>
<dbReference type="Pfam" id="PF23539">
    <property type="entry name" value="DUF7134"/>
    <property type="match status" value="1"/>
</dbReference>
<dbReference type="PANTHER" id="PTHR24421:SF10">
    <property type="entry name" value="NITRATE_NITRITE SENSOR PROTEIN NARQ"/>
    <property type="match status" value="1"/>
</dbReference>
<dbReference type="Pfam" id="PF07730">
    <property type="entry name" value="HisKA_3"/>
    <property type="match status" value="1"/>
</dbReference>
<name>A0ABS5L1E1_9ACTN</name>
<evidence type="ECO:0000259" key="11">
    <source>
        <dbReference type="Pfam" id="PF07730"/>
    </source>
</evidence>
<dbReference type="InterPro" id="IPR011712">
    <property type="entry name" value="Sig_transdc_His_kin_sub3_dim/P"/>
</dbReference>
<dbReference type="Gene3D" id="3.30.565.10">
    <property type="entry name" value="Histidine kinase-like ATPase, C-terminal domain"/>
    <property type="match status" value="1"/>
</dbReference>
<feature type="domain" description="DUF7134" evidence="12">
    <location>
        <begin position="8"/>
        <end position="156"/>
    </location>
</feature>
<dbReference type="Proteomes" id="UP000730482">
    <property type="component" value="Unassembled WGS sequence"/>
</dbReference>
<keyword evidence="7" id="KW-0067">ATP-binding</keyword>